<feature type="region of interest" description="Disordered" evidence="1">
    <location>
        <begin position="42"/>
        <end position="81"/>
    </location>
</feature>
<evidence type="ECO:0000313" key="3">
    <source>
        <dbReference type="EMBL" id="CAF1022300.1"/>
    </source>
</evidence>
<dbReference type="EMBL" id="CAJOBA010000179">
    <property type="protein sequence ID" value="CAF3511325.1"/>
    <property type="molecule type" value="Genomic_DNA"/>
</dbReference>
<sequence>MFLIVTSNCASKKPPHRYSYLIKSDSSVQIQSPISQLNNKAALTKRSLLPRKHQTHQSKPRKRRHTQTEHRNRYQYRKLMN</sequence>
<evidence type="ECO:0000256" key="1">
    <source>
        <dbReference type="SAM" id="MobiDB-lite"/>
    </source>
</evidence>
<protein>
    <submittedName>
        <fullName evidence="3">Uncharacterized protein</fullName>
    </submittedName>
</protein>
<evidence type="ECO:0000313" key="6">
    <source>
        <dbReference type="Proteomes" id="UP000663829"/>
    </source>
</evidence>
<evidence type="ECO:0000313" key="4">
    <source>
        <dbReference type="EMBL" id="CAF3511325.1"/>
    </source>
</evidence>
<comment type="caution">
    <text evidence="3">The sequence shown here is derived from an EMBL/GenBank/DDBJ whole genome shotgun (WGS) entry which is preliminary data.</text>
</comment>
<dbReference type="EMBL" id="CAJOBC010003638">
    <property type="protein sequence ID" value="CAF3793647.1"/>
    <property type="molecule type" value="Genomic_DNA"/>
</dbReference>
<evidence type="ECO:0000313" key="5">
    <source>
        <dbReference type="EMBL" id="CAF3793647.1"/>
    </source>
</evidence>
<accession>A0A814IEP0</accession>
<dbReference type="Proteomes" id="UP000663829">
    <property type="component" value="Unassembled WGS sequence"/>
</dbReference>
<proteinExistence type="predicted"/>
<dbReference type="Proteomes" id="UP000682733">
    <property type="component" value="Unassembled WGS sequence"/>
</dbReference>
<reference evidence="3" key="1">
    <citation type="submission" date="2021-02" db="EMBL/GenBank/DDBJ databases">
        <authorList>
            <person name="Nowell W R."/>
        </authorList>
    </citation>
    <scope>NUCLEOTIDE SEQUENCE</scope>
</reference>
<dbReference type="EMBL" id="CAJNOK010000179">
    <property type="protein sequence ID" value="CAF0734817.1"/>
    <property type="molecule type" value="Genomic_DNA"/>
</dbReference>
<organism evidence="3 6">
    <name type="scientific">Didymodactylos carnosus</name>
    <dbReference type="NCBI Taxonomy" id="1234261"/>
    <lineage>
        <taxon>Eukaryota</taxon>
        <taxon>Metazoa</taxon>
        <taxon>Spiralia</taxon>
        <taxon>Gnathifera</taxon>
        <taxon>Rotifera</taxon>
        <taxon>Eurotatoria</taxon>
        <taxon>Bdelloidea</taxon>
        <taxon>Philodinida</taxon>
        <taxon>Philodinidae</taxon>
        <taxon>Didymodactylos</taxon>
    </lineage>
</organism>
<dbReference type="Proteomes" id="UP000681722">
    <property type="component" value="Unassembled WGS sequence"/>
</dbReference>
<gene>
    <name evidence="3" type="ORF">GPM918_LOCUS14846</name>
    <name evidence="2" type="ORF">OVA965_LOCUS1066</name>
    <name evidence="5" type="ORF">SRO942_LOCUS14846</name>
    <name evidence="4" type="ORF">TMI583_LOCUS1067</name>
</gene>
<name>A0A814IEP0_9BILA</name>
<evidence type="ECO:0000313" key="2">
    <source>
        <dbReference type="EMBL" id="CAF0734817.1"/>
    </source>
</evidence>
<dbReference type="Proteomes" id="UP000677228">
    <property type="component" value="Unassembled WGS sequence"/>
</dbReference>
<dbReference type="AlphaFoldDB" id="A0A814IEP0"/>
<dbReference type="EMBL" id="CAJNOQ010003638">
    <property type="protein sequence ID" value="CAF1022300.1"/>
    <property type="molecule type" value="Genomic_DNA"/>
</dbReference>
<keyword evidence="6" id="KW-1185">Reference proteome</keyword>
<feature type="compositionally biased region" description="Basic residues" evidence="1">
    <location>
        <begin position="48"/>
        <end position="65"/>
    </location>
</feature>